<gene>
    <name evidence="1" type="ORF">RI129_002786</name>
</gene>
<organism evidence="1 2">
    <name type="scientific">Pyrocoelia pectoralis</name>
    <dbReference type="NCBI Taxonomy" id="417401"/>
    <lineage>
        <taxon>Eukaryota</taxon>
        <taxon>Metazoa</taxon>
        <taxon>Ecdysozoa</taxon>
        <taxon>Arthropoda</taxon>
        <taxon>Hexapoda</taxon>
        <taxon>Insecta</taxon>
        <taxon>Pterygota</taxon>
        <taxon>Neoptera</taxon>
        <taxon>Endopterygota</taxon>
        <taxon>Coleoptera</taxon>
        <taxon>Polyphaga</taxon>
        <taxon>Elateriformia</taxon>
        <taxon>Elateroidea</taxon>
        <taxon>Lampyridae</taxon>
        <taxon>Lampyrinae</taxon>
        <taxon>Pyrocoelia</taxon>
    </lineage>
</organism>
<dbReference type="Proteomes" id="UP001329430">
    <property type="component" value="Chromosome 2"/>
</dbReference>
<sequence length="214" mass="25314">MYHTLWFNCDFILTLRLAEKILSTNLYLPSITFKLNFIYKWTFTNCRMLWNIIKEIESSGTARSPKKTRTRQSQYTRLQDFEKSRIRKHVHSFFFKNELPTLEKVLRAINDDDSLPDFKRTSLWRVLRKLGFKYQNRSRKTILIEKKEIVLWRRKYLTSIKKHVKNKIWNDTTVTTARQAHLQGLSSGINDPSGKGKRLIVVHMGSNSGFVEGA</sequence>
<reference evidence="1 2" key="1">
    <citation type="journal article" date="2024" name="Insects">
        <title>An Improved Chromosome-Level Genome Assembly of the Firefly Pyrocoelia pectoralis.</title>
        <authorList>
            <person name="Fu X."/>
            <person name="Meyer-Rochow V.B."/>
            <person name="Ballantyne L."/>
            <person name="Zhu X."/>
        </authorList>
    </citation>
    <scope>NUCLEOTIDE SEQUENCE [LARGE SCALE GENOMIC DNA]</scope>
    <source>
        <strain evidence="1">XCY_ONT2</strain>
    </source>
</reference>
<accession>A0AAN7VPJ6</accession>
<protein>
    <recommendedName>
        <fullName evidence="3">Winged helix-turn helix domain-containing protein</fullName>
    </recommendedName>
</protein>
<comment type="caution">
    <text evidence="1">The sequence shown here is derived from an EMBL/GenBank/DDBJ whole genome shotgun (WGS) entry which is preliminary data.</text>
</comment>
<dbReference type="EMBL" id="JAVRBK010000002">
    <property type="protein sequence ID" value="KAK5647894.1"/>
    <property type="molecule type" value="Genomic_DNA"/>
</dbReference>
<evidence type="ECO:0000313" key="2">
    <source>
        <dbReference type="Proteomes" id="UP001329430"/>
    </source>
</evidence>
<name>A0AAN7VPJ6_9COLE</name>
<dbReference type="AlphaFoldDB" id="A0AAN7VPJ6"/>
<evidence type="ECO:0008006" key="3">
    <source>
        <dbReference type="Google" id="ProtNLM"/>
    </source>
</evidence>
<evidence type="ECO:0000313" key="1">
    <source>
        <dbReference type="EMBL" id="KAK5647894.1"/>
    </source>
</evidence>
<keyword evidence="2" id="KW-1185">Reference proteome</keyword>
<proteinExistence type="predicted"/>